<dbReference type="AlphaFoldDB" id="A0A6M6JGA6"/>
<dbReference type="GO" id="GO:0003700">
    <property type="term" value="F:DNA-binding transcription factor activity"/>
    <property type="evidence" value="ECO:0007669"/>
    <property type="project" value="InterPro"/>
</dbReference>
<dbReference type="Proteomes" id="UP000505377">
    <property type="component" value="Chromosome"/>
</dbReference>
<evidence type="ECO:0000313" key="3">
    <source>
        <dbReference type="Proteomes" id="UP000505377"/>
    </source>
</evidence>
<feature type="domain" description="HTH marR-type" evidence="1">
    <location>
        <begin position="16"/>
        <end position="150"/>
    </location>
</feature>
<dbReference type="KEGG" id="pbro:HOP40_10445"/>
<dbReference type="Pfam" id="PF12802">
    <property type="entry name" value="MarR_2"/>
    <property type="match status" value="1"/>
</dbReference>
<dbReference type="InterPro" id="IPR036390">
    <property type="entry name" value="WH_DNA-bd_sf"/>
</dbReference>
<protein>
    <submittedName>
        <fullName evidence="2">MarR family transcriptional regulator</fullName>
    </submittedName>
</protein>
<evidence type="ECO:0000313" key="2">
    <source>
        <dbReference type="EMBL" id="QJY46173.1"/>
    </source>
</evidence>
<dbReference type="PANTHER" id="PTHR33164:SF57">
    <property type="entry name" value="MARR-FAMILY TRANSCRIPTIONAL REGULATOR"/>
    <property type="match status" value="1"/>
</dbReference>
<dbReference type="InterPro" id="IPR039422">
    <property type="entry name" value="MarR/SlyA-like"/>
</dbReference>
<dbReference type="PROSITE" id="PS50995">
    <property type="entry name" value="HTH_MARR_2"/>
    <property type="match status" value="1"/>
</dbReference>
<reference evidence="2 3" key="1">
    <citation type="submission" date="2020-05" db="EMBL/GenBank/DDBJ databases">
        <authorList>
            <person name="Mo P."/>
        </authorList>
    </citation>
    <scope>NUCLEOTIDE SEQUENCE [LARGE SCALE GENOMIC DNA]</scope>
    <source>
        <strain evidence="2 3">Gen01</strain>
    </source>
</reference>
<dbReference type="Gene3D" id="1.10.10.10">
    <property type="entry name" value="Winged helix-like DNA-binding domain superfamily/Winged helix DNA-binding domain"/>
    <property type="match status" value="1"/>
</dbReference>
<dbReference type="SMART" id="SM00347">
    <property type="entry name" value="HTH_MARR"/>
    <property type="match status" value="1"/>
</dbReference>
<proteinExistence type="predicted"/>
<organism evidence="2 3">
    <name type="scientific">Pseudonocardia broussonetiae</name>
    <dbReference type="NCBI Taxonomy" id="2736640"/>
    <lineage>
        <taxon>Bacteria</taxon>
        <taxon>Bacillati</taxon>
        <taxon>Actinomycetota</taxon>
        <taxon>Actinomycetes</taxon>
        <taxon>Pseudonocardiales</taxon>
        <taxon>Pseudonocardiaceae</taxon>
        <taxon>Pseudonocardia</taxon>
    </lineage>
</organism>
<evidence type="ECO:0000259" key="1">
    <source>
        <dbReference type="PROSITE" id="PS50995"/>
    </source>
</evidence>
<dbReference type="GO" id="GO:0006950">
    <property type="term" value="P:response to stress"/>
    <property type="evidence" value="ECO:0007669"/>
    <property type="project" value="TreeGrafter"/>
</dbReference>
<gene>
    <name evidence="2" type="ORF">HOP40_10445</name>
</gene>
<accession>A0A6M6JGA6</accession>
<dbReference type="SUPFAM" id="SSF46785">
    <property type="entry name" value="Winged helix' DNA-binding domain"/>
    <property type="match status" value="1"/>
</dbReference>
<keyword evidence="3" id="KW-1185">Reference proteome</keyword>
<dbReference type="PRINTS" id="PR00598">
    <property type="entry name" value="HTHMARR"/>
</dbReference>
<dbReference type="InterPro" id="IPR036388">
    <property type="entry name" value="WH-like_DNA-bd_sf"/>
</dbReference>
<dbReference type="PANTHER" id="PTHR33164">
    <property type="entry name" value="TRANSCRIPTIONAL REGULATOR, MARR FAMILY"/>
    <property type="match status" value="1"/>
</dbReference>
<dbReference type="InterPro" id="IPR000835">
    <property type="entry name" value="HTH_MarR-typ"/>
</dbReference>
<sequence length="159" mass="17514">MGGPEPDHDPAHDAAVERLEREISLLLRRSRSVLRTLATRLHPDVDAASYAVLLAIARSAPLRLVDLAEEFGLDKSTMSRQVSSLLALGLVVRRPDPEDGRAFLLELGEEGRARLEEVSRARHEEFRSRLASWSADEVATLADGLTRLATTLTPPESEL</sequence>
<dbReference type="EMBL" id="CP053564">
    <property type="protein sequence ID" value="QJY46173.1"/>
    <property type="molecule type" value="Genomic_DNA"/>
</dbReference>
<dbReference type="RefSeq" id="WP_172157126.1">
    <property type="nucleotide sequence ID" value="NZ_CP053564.1"/>
</dbReference>
<name>A0A6M6JGA6_9PSEU</name>